<evidence type="ECO:0000313" key="5">
    <source>
        <dbReference type="EMBL" id="CAB5073417.1"/>
    </source>
</evidence>
<proteinExistence type="predicted"/>
<dbReference type="InterPro" id="IPR029063">
    <property type="entry name" value="SAM-dependent_MTases_sf"/>
</dbReference>
<name>A0A6J6UE78_9ZZZZ</name>
<gene>
    <name evidence="2" type="ORF">UFOPK2850_00871</name>
    <name evidence="3" type="ORF">UFOPK3982_01016</name>
    <name evidence="4" type="ORF">UFOPK4120_00871</name>
    <name evidence="5" type="ORF">UFOPK4404_00864</name>
</gene>
<dbReference type="CDD" id="cd02440">
    <property type="entry name" value="AdoMet_MTases"/>
    <property type="match status" value="1"/>
</dbReference>
<dbReference type="EMBL" id="CAEZZH010000009">
    <property type="protein sequence ID" value="CAB4757434.1"/>
    <property type="molecule type" value="Genomic_DNA"/>
</dbReference>
<dbReference type="EMBL" id="CAFBQY010000008">
    <property type="protein sequence ID" value="CAB5073417.1"/>
    <property type="molecule type" value="Genomic_DNA"/>
</dbReference>
<dbReference type="AlphaFoldDB" id="A0A6J6UE78"/>
<dbReference type="EMBL" id="CAFBOO010000008">
    <property type="protein sequence ID" value="CAB4988928.1"/>
    <property type="molecule type" value="Genomic_DNA"/>
</dbReference>
<evidence type="ECO:0000313" key="3">
    <source>
        <dbReference type="EMBL" id="CAB4988928.1"/>
    </source>
</evidence>
<sequence length="269" mass="32006">MAQKYLNLACGDFYLTHNDWVNLDWYPHSNFVKKANLLGKLRFKDETFDVIYTSHFIEHIPRENLDFVLRECFRVLKPNGVIRIVVPDLENIVREYIRNLDSSELEKAEFNSIELLDQCVRTRSGGQLASFRARQDLSQELREYISERTGYIYKIPTSFTGIRRKKPHLKFPKVTRVRIEWVYCKFLTKVMPKWFVLNHINFTNTGELHKWIYDENSLTNHLTSSGFKRILRYRANTSQIKEFPFVPLDLDENLRTRKGSESIYIEALK</sequence>
<dbReference type="SUPFAM" id="SSF53335">
    <property type="entry name" value="S-adenosyl-L-methionine-dependent methyltransferases"/>
    <property type="match status" value="1"/>
</dbReference>
<reference evidence="2" key="1">
    <citation type="submission" date="2020-05" db="EMBL/GenBank/DDBJ databases">
        <authorList>
            <person name="Chiriac C."/>
            <person name="Salcher M."/>
            <person name="Ghai R."/>
            <person name="Kavagutti S V."/>
        </authorList>
    </citation>
    <scope>NUCLEOTIDE SEQUENCE</scope>
</reference>
<evidence type="ECO:0000259" key="1">
    <source>
        <dbReference type="Pfam" id="PF08241"/>
    </source>
</evidence>
<accession>A0A6J6UE78</accession>
<feature type="domain" description="Methyltransferase type 11" evidence="1">
    <location>
        <begin position="40"/>
        <end position="82"/>
    </location>
</feature>
<evidence type="ECO:0000313" key="2">
    <source>
        <dbReference type="EMBL" id="CAB4757434.1"/>
    </source>
</evidence>
<organism evidence="2">
    <name type="scientific">freshwater metagenome</name>
    <dbReference type="NCBI Taxonomy" id="449393"/>
    <lineage>
        <taxon>unclassified sequences</taxon>
        <taxon>metagenomes</taxon>
        <taxon>ecological metagenomes</taxon>
    </lineage>
</organism>
<dbReference type="EMBL" id="CAFBPO010000008">
    <property type="protein sequence ID" value="CAB5021317.1"/>
    <property type="molecule type" value="Genomic_DNA"/>
</dbReference>
<dbReference type="InterPro" id="IPR013216">
    <property type="entry name" value="Methyltransf_11"/>
</dbReference>
<protein>
    <submittedName>
        <fullName evidence="2">Unannotated protein</fullName>
    </submittedName>
</protein>
<dbReference type="Gene3D" id="3.40.50.150">
    <property type="entry name" value="Vaccinia Virus protein VP39"/>
    <property type="match status" value="1"/>
</dbReference>
<dbReference type="Pfam" id="PF08241">
    <property type="entry name" value="Methyltransf_11"/>
    <property type="match status" value="1"/>
</dbReference>
<dbReference type="GO" id="GO:0008757">
    <property type="term" value="F:S-adenosylmethionine-dependent methyltransferase activity"/>
    <property type="evidence" value="ECO:0007669"/>
    <property type="project" value="InterPro"/>
</dbReference>
<evidence type="ECO:0000313" key="4">
    <source>
        <dbReference type="EMBL" id="CAB5021317.1"/>
    </source>
</evidence>